<evidence type="ECO:0000313" key="3">
    <source>
        <dbReference type="EMBL" id="TLP90512.1"/>
    </source>
</evidence>
<gene>
    <name evidence="3" type="ORF">FEF26_15320</name>
</gene>
<evidence type="ECO:0000256" key="2">
    <source>
        <dbReference type="SAM" id="Phobius"/>
    </source>
</evidence>
<protein>
    <submittedName>
        <fullName evidence="3">Uncharacterized protein</fullName>
    </submittedName>
</protein>
<proteinExistence type="predicted"/>
<organism evidence="3 4">
    <name type="scientific">Nesterenkonia salmonea</name>
    <dbReference type="NCBI Taxonomy" id="1804987"/>
    <lineage>
        <taxon>Bacteria</taxon>
        <taxon>Bacillati</taxon>
        <taxon>Actinomycetota</taxon>
        <taxon>Actinomycetes</taxon>
        <taxon>Micrococcales</taxon>
        <taxon>Micrococcaceae</taxon>
        <taxon>Nesterenkonia</taxon>
    </lineage>
</organism>
<feature type="transmembrane region" description="Helical" evidence="2">
    <location>
        <begin position="43"/>
        <end position="66"/>
    </location>
</feature>
<keyword evidence="2" id="KW-0812">Transmembrane</keyword>
<evidence type="ECO:0000313" key="4">
    <source>
        <dbReference type="Proteomes" id="UP000310458"/>
    </source>
</evidence>
<reference evidence="3 4" key="1">
    <citation type="submission" date="2019-05" db="EMBL/GenBank/DDBJ databases">
        <title>Nesterenkonia sp. GY074 isolated from the Southern Atlantic Ocean.</title>
        <authorList>
            <person name="Zhang G."/>
        </authorList>
    </citation>
    <scope>NUCLEOTIDE SEQUENCE [LARGE SCALE GENOMIC DNA]</scope>
    <source>
        <strain evidence="3 4">GY074</strain>
    </source>
</reference>
<dbReference type="AlphaFoldDB" id="A0A5R9B4Z1"/>
<feature type="region of interest" description="Disordered" evidence="1">
    <location>
        <begin position="163"/>
        <end position="185"/>
    </location>
</feature>
<feature type="transmembrane region" description="Helical" evidence="2">
    <location>
        <begin position="137"/>
        <end position="158"/>
    </location>
</feature>
<dbReference type="OrthoDB" id="4964969at2"/>
<dbReference type="EMBL" id="VAVZ01000086">
    <property type="protein sequence ID" value="TLP90512.1"/>
    <property type="molecule type" value="Genomic_DNA"/>
</dbReference>
<sequence>MFSIHASSTETGGQVLITTVSVGLHSLAMLCCGAVFMRPARLVGIIGTAVCVLSLGWSVAMIWAGWSEWEPVQVLLSGITFTVAFSFVSLLLASTTHRDTLIQRLLWCALVLVGIGALLTLSLIWDLWWESEAFGRFYGIILILAVLAGVLAPLLSALRRRTAPEPTRETPVTGPADHGPSHGATLSPEVAAALEEEAGVRGLTVDQLVAPLLKGPR</sequence>
<accession>A0A5R9B4Z1</accession>
<keyword evidence="2" id="KW-0472">Membrane</keyword>
<name>A0A5R9B4Z1_9MICC</name>
<feature type="transmembrane region" description="Helical" evidence="2">
    <location>
        <begin position="105"/>
        <end position="125"/>
    </location>
</feature>
<evidence type="ECO:0000256" key="1">
    <source>
        <dbReference type="SAM" id="MobiDB-lite"/>
    </source>
</evidence>
<feature type="transmembrane region" description="Helical" evidence="2">
    <location>
        <begin position="15"/>
        <end position="36"/>
    </location>
</feature>
<comment type="caution">
    <text evidence="3">The sequence shown here is derived from an EMBL/GenBank/DDBJ whole genome shotgun (WGS) entry which is preliminary data.</text>
</comment>
<keyword evidence="2" id="KW-1133">Transmembrane helix</keyword>
<keyword evidence="4" id="KW-1185">Reference proteome</keyword>
<dbReference type="Proteomes" id="UP000310458">
    <property type="component" value="Unassembled WGS sequence"/>
</dbReference>
<dbReference type="RefSeq" id="WP_138254398.1">
    <property type="nucleotide sequence ID" value="NZ_VAVZ01000086.1"/>
</dbReference>
<feature type="transmembrane region" description="Helical" evidence="2">
    <location>
        <begin position="72"/>
        <end position="93"/>
    </location>
</feature>